<gene>
    <name evidence="1" type="ORF">A0H81_15034</name>
</gene>
<keyword evidence="2" id="KW-1185">Reference proteome</keyword>
<name>A0A1C7LQ77_GRIFR</name>
<dbReference type="Proteomes" id="UP000092993">
    <property type="component" value="Unassembled WGS sequence"/>
</dbReference>
<evidence type="ECO:0000313" key="1">
    <source>
        <dbReference type="EMBL" id="OBZ62657.1"/>
    </source>
</evidence>
<reference evidence="1 2" key="1">
    <citation type="submission" date="2016-03" db="EMBL/GenBank/DDBJ databases">
        <title>Whole genome sequencing of Grifola frondosa 9006-11.</title>
        <authorList>
            <person name="Min B."/>
            <person name="Park H."/>
            <person name="Kim J.-G."/>
            <person name="Cho H."/>
            <person name="Oh Y.-L."/>
            <person name="Kong W.-S."/>
            <person name="Choi I.-G."/>
        </authorList>
    </citation>
    <scope>NUCLEOTIDE SEQUENCE [LARGE SCALE GENOMIC DNA]</scope>
    <source>
        <strain evidence="1 2">9006-11</strain>
    </source>
</reference>
<organism evidence="1 2">
    <name type="scientific">Grifola frondosa</name>
    <name type="common">Maitake</name>
    <name type="synonym">Polyporus frondosus</name>
    <dbReference type="NCBI Taxonomy" id="5627"/>
    <lineage>
        <taxon>Eukaryota</taxon>
        <taxon>Fungi</taxon>
        <taxon>Dikarya</taxon>
        <taxon>Basidiomycota</taxon>
        <taxon>Agaricomycotina</taxon>
        <taxon>Agaricomycetes</taxon>
        <taxon>Polyporales</taxon>
        <taxon>Grifolaceae</taxon>
        <taxon>Grifola</taxon>
    </lineage>
</organism>
<protein>
    <submittedName>
        <fullName evidence="1">Uncharacterized protein</fullName>
    </submittedName>
</protein>
<dbReference type="AlphaFoldDB" id="A0A1C7LQ77"/>
<dbReference type="EMBL" id="LUGG01000127">
    <property type="protein sequence ID" value="OBZ62657.1"/>
    <property type="molecule type" value="Genomic_DNA"/>
</dbReference>
<comment type="caution">
    <text evidence="1">The sequence shown here is derived from an EMBL/GenBank/DDBJ whole genome shotgun (WGS) entry which is preliminary data.</text>
</comment>
<proteinExistence type="predicted"/>
<evidence type="ECO:0000313" key="2">
    <source>
        <dbReference type="Proteomes" id="UP000092993"/>
    </source>
</evidence>
<sequence length="167" mass="18671">MALRRRFTLRIFNSVRNRDLPSSWQLALSPGPRRLRSAITTSISFIALPAQVLTKALHDSRFLSSRMELGAAEVSVLAACWNATPSMEPMSRLTFTGRPGARLVPCRHTRLKNNVASIGRVETLTSLRIAVGNSMQEERNDVLRRESESGPGICGLRQDRLLLRRFG</sequence>
<accession>A0A1C7LQ77</accession>